<evidence type="ECO:0000313" key="4">
    <source>
        <dbReference type="Proteomes" id="UP001500897"/>
    </source>
</evidence>
<dbReference type="EMBL" id="BAAANS010000109">
    <property type="protein sequence ID" value="GAA2125330.1"/>
    <property type="molecule type" value="Genomic_DNA"/>
</dbReference>
<gene>
    <name evidence="3" type="ORF">GCM10009759_77340</name>
</gene>
<protein>
    <submittedName>
        <fullName evidence="3">Aminoglycoside phosphotransferase family protein</fullName>
    </submittedName>
</protein>
<accession>A0ABP5K1W1</accession>
<dbReference type="InterPro" id="IPR011009">
    <property type="entry name" value="Kinase-like_dom_sf"/>
</dbReference>
<dbReference type="SUPFAM" id="SSF56112">
    <property type="entry name" value="Protein kinase-like (PK-like)"/>
    <property type="match status" value="1"/>
</dbReference>
<dbReference type="RefSeq" id="WP_344559282.1">
    <property type="nucleotide sequence ID" value="NZ_BAAANS010000109.1"/>
</dbReference>
<proteinExistence type="predicted"/>
<feature type="compositionally biased region" description="Low complexity" evidence="1">
    <location>
        <begin position="317"/>
        <end position="334"/>
    </location>
</feature>
<dbReference type="Gene3D" id="3.90.1200.10">
    <property type="match status" value="1"/>
</dbReference>
<feature type="domain" description="Aminoglycoside phosphotransferase" evidence="2">
    <location>
        <begin position="51"/>
        <end position="251"/>
    </location>
</feature>
<dbReference type="InterPro" id="IPR002575">
    <property type="entry name" value="Aminoglycoside_PTrfase"/>
</dbReference>
<feature type="region of interest" description="Disordered" evidence="1">
    <location>
        <begin position="1"/>
        <end position="23"/>
    </location>
</feature>
<keyword evidence="4" id="KW-1185">Reference proteome</keyword>
<sequence>MLAPGTSTAAPARSTHQHPVRAARTALHHATALAGLDPAGAQLLHQGGNFVFRLRGGVIAKIHRRRYADVQRDARAAHALLAAGIPTAVPVGDGRPITANGGLVVAFTEDLGTTEPTWGQLGEAAARLHHIPALTGLGLPRIDKTDSAARRITLLPSSVISGPDRARLLTLLTRTADAYTSITWPAPCTVHLDLNPTNAALLPAGDTALLDLETLSIGHPAFDQSAAAFARDAFGLDPSVHEDWVNGYGHDITTVAGGLPYRTIAMLLAIGAYLFYAELGTRGRPEVLPQARHRMDTLLAERQFPWDWAPASPVQTAAPSAGRAAARPRAESAP</sequence>
<organism evidence="3 4">
    <name type="scientific">Kitasatospora saccharophila</name>
    <dbReference type="NCBI Taxonomy" id="407973"/>
    <lineage>
        <taxon>Bacteria</taxon>
        <taxon>Bacillati</taxon>
        <taxon>Actinomycetota</taxon>
        <taxon>Actinomycetes</taxon>
        <taxon>Kitasatosporales</taxon>
        <taxon>Streptomycetaceae</taxon>
        <taxon>Kitasatospora</taxon>
    </lineage>
</organism>
<dbReference type="Proteomes" id="UP001500897">
    <property type="component" value="Unassembled WGS sequence"/>
</dbReference>
<evidence type="ECO:0000313" key="3">
    <source>
        <dbReference type="EMBL" id="GAA2125330.1"/>
    </source>
</evidence>
<feature type="region of interest" description="Disordered" evidence="1">
    <location>
        <begin position="310"/>
        <end position="334"/>
    </location>
</feature>
<evidence type="ECO:0000259" key="2">
    <source>
        <dbReference type="Pfam" id="PF01636"/>
    </source>
</evidence>
<reference evidence="4" key="1">
    <citation type="journal article" date="2019" name="Int. J. Syst. Evol. Microbiol.">
        <title>The Global Catalogue of Microorganisms (GCM) 10K type strain sequencing project: providing services to taxonomists for standard genome sequencing and annotation.</title>
        <authorList>
            <consortium name="The Broad Institute Genomics Platform"/>
            <consortium name="The Broad Institute Genome Sequencing Center for Infectious Disease"/>
            <person name="Wu L."/>
            <person name="Ma J."/>
        </authorList>
    </citation>
    <scope>NUCLEOTIDE SEQUENCE [LARGE SCALE GENOMIC DNA]</scope>
    <source>
        <strain evidence="4">JCM 14559</strain>
    </source>
</reference>
<name>A0ABP5K1W1_9ACTN</name>
<evidence type="ECO:0000256" key="1">
    <source>
        <dbReference type="SAM" id="MobiDB-lite"/>
    </source>
</evidence>
<dbReference type="Pfam" id="PF01636">
    <property type="entry name" value="APH"/>
    <property type="match status" value="1"/>
</dbReference>
<comment type="caution">
    <text evidence="3">The sequence shown here is derived from an EMBL/GenBank/DDBJ whole genome shotgun (WGS) entry which is preliminary data.</text>
</comment>